<evidence type="ECO:0000313" key="2">
    <source>
        <dbReference type="EMBL" id="BBE19627.1"/>
    </source>
</evidence>
<keyword evidence="1" id="KW-0472">Membrane</keyword>
<reference evidence="2" key="1">
    <citation type="journal article" date="2020" name="Int. J. Syst. Evol. Microbiol.">
        <title>Aquipluma nitroreducens gen. nov. sp. nov., a novel facultatively anaerobic bacterium isolated from a freshwater lake.</title>
        <authorList>
            <person name="Watanabe M."/>
            <person name="Kojima H."/>
            <person name="Fukui M."/>
        </authorList>
    </citation>
    <scope>NUCLEOTIDE SEQUENCE</scope>
    <source>
        <strain evidence="2">MeG22</strain>
    </source>
</reference>
<feature type="transmembrane region" description="Helical" evidence="1">
    <location>
        <begin position="26"/>
        <end position="45"/>
    </location>
</feature>
<protein>
    <submittedName>
        <fullName evidence="2">Uncharacterized protein</fullName>
    </submittedName>
</protein>
<feature type="transmembrane region" description="Helical" evidence="1">
    <location>
        <begin position="51"/>
        <end position="71"/>
    </location>
</feature>
<keyword evidence="1" id="KW-1133">Transmembrane helix</keyword>
<sequence>MIEKEVSDKVAEQILQPTKNDTKSQAFKWFLILAGMGIGLGLASATTPFGIHSIAIIVCCLSLSFLGYFSYMKRSENNNLNK</sequence>
<dbReference type="EMBL" id="AP018694">
    <property type="protein sequence ID" value="BBE19627.1"/>
    <property type="molecule type" value="Genomic_DNA"/>
</dbReference>
<accession>A0A5K7SDW2</accession>
<name>A0A5K7SDW2_9BACT</name>
<dbReference type="Proteomes" id="UP001193389">
    <property type="component" value="Chromosome"/>
</dbReference>
<organism evidence="2 3">
    <name type="scientific">Aquipluma nitroreducens</name>
    <dbReference type="NCBI Taxonomy" id="2010828"/>
    <lineage>
        <taxon>Bacteria</taxon>
        <taxon>Pseudomonadati</taxon>
        <taxon>Bacteroidota</taxon>
        <taxon>Bacteroidia</taxon>
        <taxon>Marinilabiliales</taxon>
        <taxon>Prolixibacteraceae</taxon>
        <taxon>Aquipluma</taxon>
    </lineage>
</organism>
<dbReference type="AlphaFoldDB" id="A0A5K7SDW2"/>
<keyword evidence="1" id="KW-0812">Transmembrane</keyword>
<evidence type="ECO:0000313" key="3">
    <source>
        <dbReference type="Proteomes" id="UP001193389"/>
    </source>
</evidence>
<proteinExistence type="predicted"/>
<dbReference type="KEGG" id="anf:AQPE_3813"/>
<keyword evidence="3" id="KW-1185">Reference proteome</keyword>
<evidence type="ECO:0000256" key="1">
    <source>
        <dbReference type="SAM" id="Phobius"/>
    </source>
</evidence>
<gene>
    <name evidence="2" type="ORF">AQPE_3813</name>
</gene>